<protein>
    <submittedName>
        <fullName evidence="1">12563_t:CDS:1</fullName>
    </submittedName>
</protein>
<evidence type="ECO:0000313" key="2">
    <source>
        <dbReference type="Proteomes" id="UP000789920"/>
    </source>
</evidence>
<comment type="caution">
    <text evidence="1">The sequence shown here is derived from an EMBL/GenBank/DDBJ whole genome shotgun (WGS) entry which is preliminary data.</text>
</comment>
<proteinExistence type="predicted"/>
<feature type="non-terminal residue" evidence="1">
    <location>
        <position position="112"/>
    </location>
</feature>
<keyword evidence="2" id="KW-1185">Reference proteome</keyword>
<gene>
    <name evidence="1" type="ORF">RPERSI_LOCUS10989</name>
</gene>
<organism evidence="1 2">
    <name type="scientific">Racocetra persica</name>
    <dbReference type="NCBI Taxonomy" id="160502"/>
    <lineage>
        <taxon>Eukaryota</taxon>
        <taxon>Fungi</taxon>
        <taxon>Fungi incertae sedis</taxon>
        <taxon>Mucoromycota</taxon>
        <taxon>Glomeromycotina</taxon>
        <taxon>Glomeromycetes</taxon>
        <taxon>Diversisporales</taxon>
        <taxon>Gigasporaceae</taxon>
        <taxon>Racocetra</taxon>
    </lineage>
</organism>
<reference evidence="1" key="1">
    <citation type="submission" date="2021-06" db="EMBL/GenBank/DDBJ databases">
        <authorList>
            <person name="Kallberg Y."/>
            <person name="Tangrot J."/>
            <person name="Rosling A."/>
        </authorList>
    </citation>
    <scope>NUCLEOTIDE SEQUENCE</scope>
    <source>
        <strain evidence="1">MA461A</strain>
    </source>
</reference>
<name>A0ACA9PNS2_9GLOM</name>
<sequence>MDLERKKELEEKRQKLAKLRQQREERKLYSQNTTISEPAYRTDPEKDRKIDEYVKTLLAETKENKVADNINVCEEYSVKKTTEFLRGKFPKLTLTLLNQKENATSSNPWEWL</sequence>
<accession>A0ACA9PNS2</accession>
<evidence type="ECO:0000313" key="1">
    <source>
        <dbReference type="EMBL" id="CAG8717162.1"/>
    </source>
</evidence>
<dbReference type="EMBL" id="CAJVQC010022254">
    <property type="protein sequence ID" value="CAG8717162.1"/>
    <property type="molecule type" value="Genomic_DNA"/>
</dbReference>
<dbReference type="Proteomes" id="UP000789920">
    <property type="component" value="Unassembled WGS sequence"/>
</dbReference>